<sequence length="104" mass="11978">MDKYIMETNIVTKQKDEVKIKKPKNYKVVMYNDDYTTMEFVINILVNVFNKKLVEAEKIMIDVHKRGKGVAGIYSYDIAITKVSTAMSMAKEDGFPFKLTVEEA</sequence>
<evidence type="ECO:0000313" key="3">
    <source>
        <dbReference type="EMBL" id="BCZ45298.1"/>
    </source>
</evidence>
<dbReference type="Proteomes" id="UP000824633">
    <property type="component" value="Chromosome"/>
</dbReference>
<dbReference type="HAMAP" id="MF_00302">
    <property type="entry name" value="ClpS"/>
    <property type="match status" value="1"/>
</dbReference>
<protein>
    <recommendedName>
        <fullName evidence="1">ATP-dependent Clp protease adapter protein ClpS</fullName>
    </recommendedName>
</protein>
<gene>
    <name evidence="1 3" type="primary">clpS</name>
    <name evidence="3" type="ORF">psyc5s11_13650</name>
</gene>
<proteinExistence type="inferred from homology"/>
<name>A0ABN6IUP6_9CLOT</name>
<dbReference type="InterPro" id="IPR003769">
    <property type="entry name" value="ClpS_core"/>
</dbReference>
<keyword evidence="3" id="KW-0645">Protease</keyword>
<comment type="subunit">
    <text evidence="1">Binds to the N-terminal domain of the chaperone ClpA.</text>
</comment>
<dbReference type="Gene3D" id="3.30.1390.10">
    <property type="match status" value="1"/>
</dbReference>
<dbReference type="InterPro" id="IPR014719">
    <property type="entry name" value="Ribosomal_bL12_C/ClpS-like"/>
</dbReference>
<keyword evidence="4" id="KW-1185">Reference proteome</keyword>
<accession>A0ABN6IUP6</accession>
<keyword evidence="3" id="KW-0378">Hydrolase</keyword>
<comment type="function">
    <text evidence="1">Involved in the modulation of the specificity of the ClpAP-mediated ATP-dependent protein degradation.</text>
</comment>
<dbReference type="SUPFAM" id="SSF54736">
    <property type="entry name" value="ClpS-like"/>
    <property type="match status" value="1"/>
</dbReference>
<evidence type="ECO:0000313" key="4">
    <source>
        <dbReference type="Proteomes" id="UP000824633"/>
    </source>
</evidence>
<dbReference type="EMBL" id="AP024849">
    <property type="protein sequence ID" value="BCZ45298.1"/>
    <property type="molecule type" value="Genomic_DNA"/>
</dbReference>
<dbReference type="GO" id="GO:0008233">
    <property type="term" value="F:peptidase activity"/>
    <property type="evidence" value="ECO:0007669"/>
    <property type="project" value="UniProtKB-KW"/>
</dbReference>
<dbReference type="Pfam" id="PF02617">
    <property type="entry name" value="ClpS"/>
    <property type="match status" value="1"/>
</dbReference>
<reference evidence="4" key="1">
    <citation type="submission" date="2021-07" db="EMBL/GenBank/DDBJ databases">
        <title>Complete genome sequencing of a Clostridium isolate.</title>
        <authorList>
            <person name="Ueki A."/>
            <person name="Tonouchi A."/>
        </authorList>
    </citation>
    <scope>NUCLEOTIDE SEQUENCE [LARGE SCALE GENOMIC DNA]</scope>
    <source>
        <strain evidence="4">C5S11</strain>
    </source>
</reference>
<organism evidence="3 4">
    <name type="scientific">Clostridium gelidum</name>
    <dbReference type="NCBI Taxonomy" id="704125"/>
    <lineage>
        <taxon>Bacteria</taxon>
        <taxon>Bacillati</taxon>
        <taxon>Bacillota</taxon>
        <taxon>Clostridia</taxon>
        <taxon>Eubacteriales</taxon>
        <taxon>Clostridiaceae</taxon>
        <taxon>Clostridium</taxon>
    </lineage>
</organism>
<evidence type="ECO:0000256" key="1">
    <source>
        <dbReference type="HAMAP-Rule" id="MF_00302"/>
    </source>
</evidence>
<dbReference type="InterPro" id="IPR022935">
    <property type="entry name" value="ClpS"/>
</dbReference>
<evidence type="ECO:0000259" key="2">
    <source>
        <dbReference type="Pfam" id="PF02617"/>
    </source>
</evidence>
<comment type="similarity">
    <text evidence="1">Belongs to the ClpS family.</text>
</comment>
<feature type="domain" description="Adaptor protein ClpS core" evidence="2">
    <location>
        <begin position="21"/>
        <end position="100"/>
    </location>
</feature>
<dbReference type="GO" id="GO:0006508">
    <property type="term" value="P:proteolysis"/>
    <property type="evidence" value="ECO:0007669"/>
    <property type="project" value="UniProtKB-KW"/>
</dbReference>